<evidence type="ECO:0000313" key="3">
    <source>
        <dbReference type="EMBL" id="KAK8980475.1"/>
    </source>
</evidence>
<dbReference type="EMBL" id="JBBPBN010000096">
    <property type="protein sequence ID" value="KAK8980475.1"/>
    <property type="molecule type" value="Genomic_DNA"/>
</dbReference>
<evidence type="ECO:0000259" key="2">
    <source>
        <dbReference type="PROSITE" id="PS50879"/>
    </source>
</evidence>
<dbReference type="PANTHER" id="PTHR33710">
    <property type="entry name" value="BNAC02G09200D PROTEIN"/>
    <property type="match status" value="1"/>
</dbReference>
<protein>
    <recommendedName>
        <fullName evidence="2">RNase H type-1 domain-containing protein</fullName>
    </recommendedName>
</protein>
<dbReference type="PANTHER" id="PTHR33710:SF64">
    <property type="entry name" value="ENDONUCLEASE_EXONUCLEASE_PHOSPHATASE DOMAIN-CONTAINING PROTEIN"/>
    <property type="match status" value="1"/>
</dbReference>
<dbReference type="InterPro" id="IPR026960">
    <property type="entry name" value="RVT-Znf"/>
</dbReference>
<dbReference type="Gene3D" id="3.60.10.10">
    <property type="entry name" value="Endonuclease/exonuclease/phosphatase"/>
    <property type="match status" value="1"/>
</dbReference>
<keyword evidence="4" id="KW-1185">Reference proteome</keyword>
<gene>
    <name evidence="3" type="ORF">V6N11_029035</name>
</gene>
<proteinExistence type="predicted"/>
<sequence>MDGFSIRVFMGREQQWKSKVVQASSRWRRSTNGSKDVLEKKENNSMTSNKSRMYKLTNDRSYKEAIVESERLIDIPIEQDMESIKDSSEASETGGPILDKETGLFKVRPKVLRSGRSLSKNSFRSKVGGTSTRSSSEDLNEEIQAVVETSKALEIRFKGGTKVVSKRLRELEEAKDLDLIFSPVIGSAGGLISTWDPDFFIVDDKIINRIFIALVGAIRDGGQSFGFVNVYGPSSDSEKTEFFSELSQVIGRFNISWVVGGDFNAYLAADEKMGFSCNSFSMRLFKDFLQNIQRIDLPLTGGAFTWCNNRDPPTFVRLDRFIVTADVVSKILNLSQALLTKAISDHNAILLHSTSQNWGPKPFKFFNSWLEKQGFDDLMASVLSKQNSGGQTNGLGRDWFQWIGSSDGMYSPKIMKSLINVASPHIVNWKKVVWLGLAPPKVEAFVWLILHDRAPVKVELMKRGMCSLPDDRCPLCNKERDTIEHLFFTCIVSWKIWNSIANYWGLSLVLHRNPLKFVLGWPHLCSKLASDTMWQLLPFAIIWSLWLHRNEIIFQGKSLDVILLFYTVKLWVAWWWKALQSDSKIQLDSIISDPSIASIKGVDPSSSTKGCWTPPPVGFLKFNVDGACSKEGIGGVGGVLRDENGLFFDEIFSQYWFWFSIAGRNFSN</sequence>
<feature type="domain" description="RNase H type-1" evidence="2">
    <location>
        <begin position="616"/>
        <end position="668"/>
    </location>
</feature>
<dbReference type="SUPFAM" id="SSF56219">
    <property type="entry name" value="DNase I-like"/>
    <property type="match status" value="1"/>
</dbReference>
<dbReference type="Pfam" id="PF03372">
    <property type="entry name" value="Exo_endo_phos"/>
    <property type="match status" value="1"/>
</dbReference>
<dbReference type="PROSITE" id="PS50879">
    <property type="entry name" value="RNASE_H_1"/>
    <property type="match status" value="1"/>
</dbReference>
<evidence type="ECO:0000256" key="1">
    <source>
        <dbReference type="SAM" id="MobiDB-lite"/>
    </source>
</evidence>
<feature type="region of interest" description="Disordered" evidence="1">
    <location>
        <begin position="23"/>
        <end position="53"/>
    </location>
</feature>
<accession>A0ABR2NWX1</accession>
<evidence type="ECO:0000313" key="4">
    <source>
        <dbReference type="Proteomes" id="UP001396334"/>
    </source>
</evidence>
<reference evidence="3 4" key="1">
    <citation type="journal article" date="2024" name="G3 (Bethesda)">
        <title>Genome assembly of Hibiscus sabdariffa L. provides insights into metabolisms of medicinal natural products.</title>
        <authorList>
            <person name="Kim T."/>
        </authorList>
    </citation>
    <scope>NUCLEOTIDE SEQUENCE [LARGE SCALE GENOMIC DNA]</scope>
    <source>
        <strain evidence="3">TK-2024</strain>
        <tissue evidence="3">Old leaves</tissue>
    </source>
</reference>
<feature type="compositionally biased region" description="Polar residues" evidence="1">
    <location>
        <begin position="23"/>
        <end position="34"/>
    </location>
</feature>
<dbReference type="InterPro" id="IPR002156">
    <property type="entry name" value="RNaseH_domain"/>
</dbReference>
<organism evidence="3 4">
    <name type="scientific">Hibiscus sabdariffa</name>
    <name type="common">roselle</name>
    <dbReference type="NCBI Taxonomy" id="183260"/>
    <lineage>
        <taxon>Eukaryota</taxon>
        <taxon>Viridiplantae</taxon>
        <taxon>Streptophyta</taxon>
        <taxon>Embryophyta</taxon>
        <taxon>Tracheophyta</taxon>
        <taxon>Spermatophyta</taxon>
        <taxon>Magnoliopsida</taxon>
        <taxon>eudicotyledons</taxon>
        <taxon>Gunneridae</taxon>
        <taxon>Pentapetalae</taxon>
        <taxon>rosids</taxon>
        <taxon>malvids</taxon>
        <taxon>Malvales</taxon>
        <taxon>Malvaceae</taxon>
        <taxon>Malvoideae</taxon>
        <taxon>Hibiscus</taxon>
    </lineage>
</organism>
<dbReference type="InterPro" id="IPR036691">
    <property type="entry name" value="Endo/exonu/phosph_ase_sf"/>
</dbReference>
<comment type="caution">
    <text evidence="3">The sequence shown here is derived from an EMBL/GenBank/DDBJ whole genome shotgun (WGS) entry which is preliminary data.</text>
</comment>
<dbReference type="InterPro" id="IPR005135">
    <property type="entry name" value="Endo/exonuclease/phosphatase"/>
</dbReference>
<dbReference type="Proteomes" id="UP001396334">
    <property type="component" value="Unassembled WGS sequence"/>
</dbReference>
<dbReference type="Pfam" id="PF13966">
    <property type="entry name" value="zf-RVT"/>
    <property type="match status" value="1"/>
</dbReference>
<name>A0ABR2NWX1_9ROSI</name>